<name>Q2SCC3_HAHCH</name>
<feature type="transmembrane region" description="Helical" evidence="7">
    <location>
        <begin position="253"/>
        <end position="274"/>
    </location>
</feature>
<dbReference type="CDD" id="cd01948">
    <property type="entry name" value="EAL"/>
    <property type="match status" value="1"/>
</dbReference>
<gene>
    <name evidence="11" type="ordered locus">HCH_05016</name>
</gene>
<dbReference type="Proteomes" id="UP000000238">
    <property type="component" value="Chromosome"/>
</dbReference>
<dbReference type="InterPro" id="IPR035919">
    <property type="entry name" value="EAL_sf"/>
</dbReference>
<dbReference type="InterPro" id="IPR035965">
    <property type="entry name" value="PAS-like_dom_sf"/>
</dbReference>
<evidence type="ECO:0000256" key="2">
    <source>
        <dbReference type="ARBA" id="ARBA00004651"/>
    </source>
</evidence>
<evidence type="ECO:0000259" key="8">
    <source>
        <dbReference type="PROSITE" id="PS50112"/>
    </source>
</evidence>
<evidence type="ECO:0000256" key="7">
    <source>
        <dbReference type="SAM" id="Phobius"/>
    </source>
</evidence>
<protein>
    <submittedName>
        <fullName evidence="11">Predicted signal transduction protein containing a membrane domain, an EAL and a GGDEF domain</fullName>
    </submittedName>
</protein>
<dbReference type="InterPro" id="IPR029787">
    <property type="entry name" value="Nucleotide_cyclase"/>
</dbReference>
<dbReference type="CDD" id="cd01949">
    <property type="entry name" value="GGDEF"/>
    <property type="match status" value="1"/>
</dbReference>
<dbReference type="PANTHER" id="PTHR44757:SF4">
    <property type="entry name" value="DIGUANYLATE CYCLASE DGCE-RELATED"/>
    <property type="match status" value="1"/>
</dbReference>
<evidence type="ECO:0000259" key="10">
    <source>
        <dbReference type="PROSITE" id="PS50887"/>
    </source>
</evidence>
<dbReference type="PROSITE" id="PS50887">
    <property type="entry name" value="GGDEF"/>
    <property type="match status" value="1"/>
</dbReference>
<dbReference type="Gene3D" id="3.20.20.450">
    <property type="entry name" value="EAL domain"/>
    <property type="match status" value="1"/>
</dbReference>
<comment type="cofactor">
    <cofactor evidence="1">
        <name>Mg(2+)</name>
        <dbReference type="ChEBI" id="CHEBI:18420"/>
    </cofactor>
</comment>
<keyword evidence="5 7" id="KW-1133">Transmembrane helix</keyword>
<evidence type="ECO:0000256" key="3">
    <source>
        <dbReference type="ARBA" id="ARBA00022475"/>
    </source>
</evidence>
<dbReference type="InterPro" id="IPR043128">
    <property type="entry name" value="Rev_trsase/Diguanyl_cyclase"/>
</dbReference>
<feature type="transmembrane region" description="Helical" evidence="7">
    <location>
        <begin position="78"/>
        <end position="99"/>
    </location>
</feature>
<dbReference type="GO" id="GO:0006355">
    <property type="term" value="P:regulation of DNA-templated transcription"/>
    <property type="evidence" value="ECO:0007669"/>
    <property type="project" value="InterPro"/>
</dbReference>
<feature type="transmembrane region" description="Helical" evidence="7">
    <location>
        <begin position="12"/>
        <end position="31"/>
    </location>
</feature>
<dbReference type="FunFam" id="3.30.70.270:FF:000001">
    <property type="entry name" value="Diguanylate cyclase domain protein"/>
    <property type="match status" value="1"/>
</dbReference>
<sequence length="848" mass="94427">MQLIRYSINFVLLLALYYLGGRLGLLLDVYYGGVTPLWPPSGLALAMIWFSGWRWSPVIIAGELLAAMSLHQSILNGVIGGIGQLSEVACAMLMIRYFGITPYLSSVGDSLRFIGLAALLAPLFGAGLGVAGQLSSGLITPSQAGATWITWWLGDSIGIMILTPLIRFWWIEPPSGYRLVLRWLTQTSWVAMFFTAAFVIIPDKAWTLFFLLLPYVVYTSITLGKQGASLSLTALAALVLGEGAQGVSSDFMISVKMAFVGTCTLLAYVVTANFETNRTIRSMLATERNRLRTTLMSISDGVIKVDERAHVMFMNPMAEQLTGWSERAAMEKPFVVICPLKTLKEPRHPANPVEFFLAQTQRDAQIESYAFESAEDGSRTLEIRIRRVVGGGGRGDRLCNGAVIVLRDISDEVRLRRQLEHQALHDPLTDLPNRRALDNYLHRLLSENDTHLVSGLLYIDLDQFKLINDTCGHEVGDLLLKKLSSLLRKSTPERGMLARISGDEFALVIEGVTEAQTLAVAEQVRQTISHYQLAYEDLVFSVGASIGVTFITDQDNSRHAVLSRADIACYQAKESGRDRVRVYHAGDTVMMRYHGELEWLSQLKNAIQLGHFELYQQGIFCVDENGDAVDMPGCEVLIRLRRQDEMVSPGSFIPVAERFGFMPIIDRWVTETLFRRMSSSVGLEFIYNVNLSGATFNDHGFFKEVEGWAEKYRIDRSRVCFEVTESVALADIAQTREIIRSMAQKGYRFALDDFGSGSASYGYLSELPVNYVKLDGGFVRRVLEDPSAEIVIESLVKIARLRSMHCIAECVESRDIACRMVKLGIPVLQGFFYDRPQPMGPIAKGKGS</sequence>
<dbReference type="SMART" id="SM00267">
    <property type="entry name" value="GGDEF"/>
    <property type="match status" value="1"/>
</dbReference>
<keyword evidence="12" id="KW-1185">Reference proteome</keyword>
<evidence type="ECO:0000256" key="4">
    <source>
        <dbReference type="ARBA" id="ARBA00022692"/>
    </source>
</evidence>
<dbReference type="Pfam" id="PF05231">
    <property type="entry name" value="MASE1"/>
    <property type="match status" value="1"/>
</dbReference>
<dbReference type="InterPro" id="IPR013767">
    <property type="entry name" value="PAS_fold"/>
</dbReference>
<dbReference type="PROSITE" id="PS50112">
    <property type="entry name" value="PAS"/>
    <property type="match status" value="1"/>
</dbReference>
<evidence type="ECO:0000313" key="12">
    <source>
        <dbReference type="Proteomes" id="UP000000238"/>
    </source>
</evidence>
<dbReference type="Gene3D" id="3.30.70.270">
    <property type="match status" value="1"/>
</dbReference>
<feature type="domain" description="PAS" evidence="8">
    <location>
        <begin position="287"/>
        <end position="335"/>
    </location>
</feature>
<feature type="transmembrane region" description="Helical" evidence="7">
    <location>
        <begin position="190"/>
        <end position="216"/>
    </location>
</feature>
<dbReference type="GO" id="GO:0003824">
    <property type="term" value="F:catalytic activity"/>
    <property type="evidence" value="ECO:0007669"/>
    <property type="project" value="UniProtKB-ARBA"/>
</dbReference>
<dbReference type="OrthoDB" id="9787514at2"/>
<feature type="transmembrane region" description="Helical" evidence="7">
    <location>
        <begin position="146"/>
        <end position="170"/>
    </location>
</feature>
<dbReference type="STRING" id="349521.HCH_05016"/>
<dbReference type="eggNOG" id="COG3447">
    <property type="taxonomic scope" value="Bacteria"/>
</dbReference>
<feature type="transmembrane region" description="Helical" evidence="7">
    <location>
        <begin position="111"/>
        <end position="134"/>
    </location>
</feature>
<proteinExistence type="predicted"/>
<evidence type="ECO:0000256" key="6">
    <source>
        <dbReference type="ARBA" id="ARBA00023136"/>
    </source>
</evidence>
<dbReference type="RefSeq" id="WP_011398766.1">
    <property type="nucleotide sequence ID" value="NC_007645.1"/>
</dbReference>
<dbReference type="AlphaFoldDB" id="Q2SCC3"/>
<dbReference type="Pfam" id="PF00989">
    <property type="entry name" value="PAS"/>
    <property type="match status" value="1"/>
</dbReference>
<dbReference type="KEGG" id="hch:HCH_05016"/>
<evidence type="ECO:0000256" key="5">
    <source>
        <dbReference type="ARBA" id="ARBA00022989"/>
    </source>
</evidence>
<dbReference type="NCBIfam" id="TIGR00254">
    <property type="entry name" value="GGDEF"/>
    <property type="match status" value="1"/>
</dbReference>
<dbReference type="HOGENOM" id="CLU_000445_126_2_6"/>
<dbReference type="Pfam" id="PF00563">
    <property type="entry name" value="EAL"/>
    <property type="match status" value="1"/>
</dbReference>
<dbReference type="SUPFAM" id="SSF141868">
    <property type="entry name" value="EAL domain-like"/>
    <property type="match status" value="1"/>
</dbReference>
<feature type="domain" description="EAL" evidence="9">
    <location>
        <begin position="596"/>
        <end position="848"/>
    </location>
</feature>
<reference evidence="11 12" key="1">
    <citation type="journal article" date="2005" name="Nucleic Acids Res.">
        <title>Genomic blueprint of Hahella chejuensis, a marine microbe producing an algicidal agent.</title>
        <authorList>
            <person name="Jeong H."/>
            <person name="Yim J.H."/>
            <person name="Lee C."/>
            <person name="Choi S.-H."/>
            <person name="Park Y.K."/>
            <person name="Yoon S.H."/>
            <person name="Hur C.-G."/>
            <person name="Kang H.-Y."/>
            <person name="Kim D."/>
            <person name="Lee H.H."/>
            <person name="Park K.H."/>
            <person name="Park S.-H."/>
            <person name="Park H.-S."/>
            <person name="Lee H.K."/>
            <person name="Oh T.K."/>
            <person name="Kim J.F."/>
        </authorList>
    </citation>
    <scope>NUCLEOTIDE SEQUENCE [LARGE SCALE GENOMIC DNA]</scope>
    <source>
        <strain evidence="11 12">KCTC 2396</strain>
    </source>
</reference>
<keyword evidence="6 7" id="KW-0472">Membrane</keyword>
<dbReference type="InterPro" id="IPR000014">
    <property type="entry name" value="PAS"/>
</dbReference>
<dbReference type="PANTHER" id="PTHR44757">
    <property type="entry name" value="DIGUANYLATE CYCLASE DGCP"/>
    <property type="match status" value="1"/>
</dbReference>
<organism evidence="11 12">
    <name type="scientific">Hahella chejuensis (strain KCTC 2396)</name>
    <dbReference type="NCBI Taxonomy" id="349521"/>
    <lineage>
        <taxon>Bacteria</taxon>
        <taxon>Pseudomonadati</taxon>
        <taxon>Pseudomonadota</taxon>
        <taxon>Gammaproteobacteria</taxon>
        <taxon>Oceanospirillales</taxon>
        <taxon>Hahellaceae</taxon>
        <taxon>Hahella</taxon>
    </lineage>
</organism>
<dbReference type="InterPro" id="IPR052155">
    <property type="entry name" value="Biofilm_reg_signaling"/>
</dbReference>
<dbReference type="EMBL" id="CP000155">
    <property type="protein sequence ID" value="ABC31701.1"/>
    <property type="molecule type" value="Genomic_DNA"/>
</dbReference>
<evidence type="ECO:0000256" key="1">
    <source>
        <dbReference type="ARBA" id="ARBA00001946"/>
    </source>
</evidence>
<dbReference type="Gene3D" id="3.30.450.20">
    <property type="entry name" value="PAS domain"/>
    <property type="match status" value="1"/>
</dbReference>
<dbReference type="InterPro" id="IPR001633">
    <property type="entry name" value="EAL_dom"/>
</dbReference>
<dbReference type="Pfam" id="PF00990">
    <property type="entry name" value="GGDEF"/>
    <property type="match status" value="1"/>
</dbReference>
<dbReference type="SUPFAM" id="SSF55785">
    <property type="entry name" value="PYP-like sensor domain (PAS domain)"/>
    <property type="match status" value="1"/>
</dbReference>
<dbReference type="SMART" id="SM00052">
    <property type="entry name" value="EAL"/>
    <property type="match status" value="1"/>
</dbReference>
<evidence type="ECO:0000313" key="11">
    <source>
        <dbReference type="EMBL" id="ABC31701.1"/>
    </source>
</evidence>
<keyword evidence="3" id="KW-1003">Cell membrane</keyword>
<dbReference type="GO" id="GO:0005886">
    <property type="term" value="C:plasma membrane"/>
    <property type="evidence" value="ECO:0007669"/>
    <property type="project" value="UniProtKB-SubCell"/>
</dbReference>
<dbReference type="eggNOG" id="COG5001">
    <property type="taxonomic scope" value="Bacteria"/>
</dbReference>
<evidence type="ECO:0000259" key="9">
    <source>
        <dbReference type="PROSITE" id="PS50883"/>
    </source>
</evidence>
<comment type="subcellular location">
    <subcellularLocation>
        <location evidence="2">Cell membrane</location>
        <topology evidence="2">Multi-pass membrane protein</topology>
    </subcellularLocation>
</comment>
<dbReference type="InterPro" id="IPR007895">
    <property type="entry name" value="MASE1"/>
</dbReference>
<dbReference type="InterPro" id="IPR000160">
    <property type="entry name" value="GGDEF_dom"/>
</dbReference>
<dbReference type="PROSITE" id="PS50883">
    <property type="entry name" value="EAL"/>
    <property type="match status" value="1"/>
</dbReference>
<dbReference type="SUPFAM" id="SSF55073">
    <property type="entry name" value="Nucleotide cyclase"/>
    <property type="match status" value="1"/>
</dbReference>
<feature type="domain" description="GGDEF" evidence="10">
    <location>
        <begin position="452"/>
        <end position="585"/>
    </location>
</feature>
<accession>Q2SCC3</accession>
<keyword evidence="4 7" id="KW-0812">Transmembrane</keyword>